<dbReference type="GO" id="GO:0016020">
    <property type="term" value="C:membrane"/>
    <property type="evidence" value="ECO:0007669"/>
    <property type="project" value="UniProtKB-SubCell"/>
</dbReference>
<feature type="chain" id="PRO_5033436567" evidence="8">
    <location>
        <begin position="24"/>
        <end position="371"/>
    </location>
</feature>
<evidence type="ECO:0000256" key="4">
    <source>
        <dbReference type="ARBA" id="ARBA00022729"/>
    </source>
</evidence>
<evidence type="ECO:0000256" key="8">
    <source>
        <dbReference type="SAM" id="SignalP"/>
    </source>
</evidence>
<keyword evidence="6 7" id="KW-0472">Membrane</keyword>
<dbReference type="EMBL" id="VJMH01000039">
    <property type="protein sequence ID" value="KAF0719952.1"/>
    <property type="molecule type" value="Genomic_DNA"/>
</dbReference>
<evidence type="ECO:0000256" key="2">
    <source>
        <dbReference type="ARBA" id="ARBA00007104"/>
    </source>
</evidence>
<evidence type="ECO:0000256" key="5">
    <source>
        <dbReference type="ARBA" id="ARBA00022989"/>
    </source>
</evidence>
<proteinExistence type="inferred from homology"/>
<protein>
    <submittedName>
        <fullName evidence="11">Aste57867_673 protein</fullName>
    </submittedName>
</protein>
<organism evidence="11 12">
    <name type="scientific">Aphanomyces stellatus</name>
    <dbReference type="NCBI Taxonomy" id="120398"/>
    <lineage>
        <taxon>Eukaryota</taxon>
        <taxon>Sar</taxon>
        <taxon>Stramenopiles</taxon>
        <taxon>Oomycota</taxon>
        <taxon>Saprolegniomycetes</taxon>
        <taxon>Saprolegniales</taxon>
        <taxon>Verrucalvaceae</taxon>
        <taxon>Aphanomyces</taxon>
    </lineage>
</organism>
<feature type="domain" description="GOLD" evidence="9">
    <location>
        <begin position="26"/>
        <end position="366"/>
    </location>
</feature>
<dbReference type="PANTHER" id="PTHR22811">
    <property type="entry name" value="TRANSMEMBRANE EMP24 DOMAIN-CONTAINING PROTEIN"/>
    <property type="match status" value="1"/>
</dbReference>
<evidence type="ECO:0000259" key="9">
    <source>
        <dbReference type="SMART" id="SM01190"/>
    </source>
</evidence>
<reference evidence="11 12" key="1">
    <citation type="submission" date="2019-03" db="EMBL/GenBank/DDBJ databases">
        <authorList>
            <person name="Gaulin E."/>
            <person name="Dumas B."/>
        </authorList>
    </citation>
    <scope>NUCLEOTIDE SEQUENCE [LARGE SCALE GENOMIC DNA]</scope>
    <source>
        <strain evidence="11">CBS 568.67</strain>
    </source>
</reference>
<dbReference type="InterPro" id="IPR015720">
    <property type="entry name" value="Emp24-like"/>
</dbReference>
<comment type="similarity">
    <text evidence="2">Belongs to the EMP24/GP25L family.</text>
</comment>
<accession>A0A485K4D7</accession>
<evidence type="ECO:0000313" key="12">
    <source>
        <dbReference type="Proteomes" id="UP000332933"/>
    </source>
</evidence>
<dbReference type="InterPro" id="IPR009038">
    <property type="entry name" value="GOLD_dom"/>
</dbReference>
<dbReference type="SMART" id="SM01190">
    <property type="entry name" value="EMP24_GP25L"/>
    <property type="match status" value="1"/>
</dbReference>
<evidence type="ECO:0000313" key="11">
    <source>
        <dbReference type="EMBL" id="VFT77898.1"/>
    </source>
</evidence>
<keyword evidence="4 8" id="KW-0732">Signal</keyword>
<feature type="transmembrane region" description="Helical" evidence="7">
    <location>
        <begin position="339"/>
        <end position="361"/>
    </location>
</feature>
<feature type="signal peptide" evidence="8">
    <location>
        <begin position="1"/>
        <end position="23"/>
    </location>
</feature>
<name>A0A485K4D7_9STRA</name>
<dbReference type="AlphaFoldDB" id="A0A485K4D7"/>
<evidence type="ECO:0000256" key="7">
    <source>
        <dbReference type="SAM" id="Phobius"/>
    </source>
</evidence>
<evidence type="ECO:0000256" key="6">
    <source>
        <dbReference type="ARBA" id="ARBA00023136"/>
    </source>
</evidence>
<keyword evidence="5 7" id="KW-1133">Transmembrane helix</keyword>
<evidence type="ECO:0000313" key="10">
    <source>
        <dbReference type="EMBL" id="KAF0719952.1"/>
    </source>
</evidence>
<reference evidence="10" key="2">
    <citation type="submission" date="2019-06" db="EMBL/GenBank/DDBJ databases">
        <title>Genomics analysis of Aphanomyces spp. identifies a new class of oomycete effector associated with host adaptation.</title>
        <authorList>
            <person name="Gaulin E."/>
        </authorList>
    </citation>
    <scope>NUCLEOTIDE SEQUENCE</scope>
    <source>
        <strain evidence="10">CBS 578.67</strain>
    </source>
</reference>
<keyword evidence="3 7" id="KW-0812">Transmembrane</keyword>
<keyword evidence="12" id="KW-1185">Reference proteome</keyword>
<gene>
    <name evidence="11" type="primary">Aste57867_673</name>
    <name evidence="10" type="ORF">As57867_000672</name>
    <name evidence="11" type="ORF">ASTE57867_673</name>
</gene>
<dbReference type="Proteomes" id="UP000332933">
    <property type="component" value="Unassembled WGS sequence"/>
</dbReference>
<sequence length="371" mass="41355">MAFREYLLAVILLVCMMVHCIHAGSSFVFEINDRDEDCYMEDVASRSIKSDIFLHFEILDPEVYDGLHTRVVSPTGLPVASWNHTKGNHTSLQVRESGLYSICFTRAAGSSSRLSILYVFDFVSYGTRTLTRYPTSVTFIQEETPTVTNYTNLVLTTERGTPTHMGFVEYSFAGVSKSSLHENTRVLITFSVDHASKPGIEVTLAPIVGGLKHPTTWTNMRVHLENFHDHAKRAKHATTGGSIYFDITDDVAAAMGVQEYPTIAFSVQVAEDGVVRLAGNSKALRDHWPLVTFEDMGINVVQEIGKFRYSVWDLKGELVSIIQQERISRNAAESIFSRLVFSTIATNVLLLGLAVAQVLYVRTLLTPSRGY</sequence>
<comment type="subcellular location">
    <subcellularLocation>
        <location evidence="1">Membrane</location>
        <topology evidence="1">Single-pass type I membrane protein</topology>
    </subcellularLocation>
</comment>
<dbReference type="OrthoDB" id="62956at2759"/>
<evidence type="ECO:0000256" key="3">
    <source>
        <dbReference type="ARBA" id="ARBA00022692"/>
    </source>
</evidence>
<evidence type="ECO:0000256" key="1">
    <source>
        <dbReference type="ARBA" id="ARBA00004479"/>
    </source>
</evidence>
<dbReference type="Pfam" id="PF01105">
    <property type="entry name" value="EMP24_GP25L"/>
    <property type="match status" value="1"/>
</dbReference>
<dbReference type="EMBL" id="CAADRA010000039">
    <property type="protein sequence ID" value="VFT77898.1"/>
    <property type="molecule type" value="Genomic_DNA"/>
</dbReference>